<keyword evidence="3" id="KW-0132">Cell division</keyword>
<evidence type="ECO:0000256" key="1">
    <source>
        <dbReference type="SAM" id="MobiDB-lite"/>
    </source>
</evidence>
<dbReference type="EMBL" id="BMYR01000001">
    <property type="protein sequence ID" value="GGW50972.1"/>
    <property type="molecule type" value="Genomic_DNA"/>
</dbReference>
<name>A0ABQ2WE25_9ALTE</name>
<dbReference type="InterPro" id="IPR036680">
    <property type="entry name" value="SPOR-like_sf"/>
</dbReference>
<dbReference type="Gene3D" id="3.30.70.1070">
    <property type="entry name" value="Sporulation related repeat"/>
    <property type="match status" value="1"/>
</dbReference>
<sequence length="236" mass="24972">MTAKFKHRLLGTSILVLAGIIFLPDLLDGEKQVIKDDFQAIPNKPEFAGVQQVTPFDEAAFAARAEAAAAQPVDDTVVADDLAEASVATDSLAASERLPSQQFAQVTVGSANATPIETAEPVRVPSNTTATETPATKTPVTVSPPPAPGIGQAAWVVRVGSFSNPQNANALVAKLRQAGFATFTRSITNANGQPLTSVFVGPELRKERLEQGLNKLQQLTGIERLTISNYQPTENN</sequence>
<gene>
    <name evidence="3" type="ORF">GCM10008111_03640</name>
</gene>
<dbReference type="PROSITE" id="PS51724">
    <property type="entry name" value="SPOR"/>
    <property type="match status" value="1"/>
</dbReference>
<comment type="caution">
    <text evidence="3">The sequence shown here is derived from an EMBL/GenBank/DDBJ whole genome shotgun (WGS) entry which is preliminary data.</text>
</comment>
<dbReference type="RefSeq" id="WP_189479864.1">
    <property type="nucleotide sequence ID" value="NZ_BMYR01000001.1"/>
</dbReference>
<dbReference type="InterPro" id="IPR052521">
    <property type="entry name" value="Cell_div_SPOR-domain"/>
</dbReference>
<dbReference type="PANTHER" id="PTHR38687">
    <property type="entry name" value="CELL DIVISION PROTEIN DEDD-RELATED"/>
    <property type="match status" value="1"/>
</dbReference>
<protein>
    <submittedName>
        <fullName evidence="3">Cell division protein DedD</fullName>
    </submittedName>
</protein>
<evidence type="ECO:0000313" key="4">
    <source>
        <dbReference type="Proteomes" id="UP000634667"/>
    </source>
</evidence>
<keyword evidence="3" id="KW-0131">Cell cycle</keyword>
<accession>A0ABQ2WE25</accession>
<evidence type="ECO:0000259" key="2">
    <source>
        <dbReference type="PROSITE" id="PS51724"/>
    </source>
</evidence>
<dbReference type="GO" id="GO:0051301">
    <property type="term" value="P:cell division"/>
    <property type="evidence" value="ECO:0007669"/>
    <property type="project" value="UniProtKB-KW"/>
</dbReference>
<feature type="domain" description="SPOR" evidence="2">
    <location>
        <begin position="149"/>
        <end position="229"/>
    </location>
</feature>
<dbReference type="Pfam" id="PF05036">
    <property type="entry name" value="SPOR"/>
    <property type="match status" value="1"/>
</dbReference>
<feature type="compositionally biased region" description="Low complexity" evidence="1">
    <location>
        <begin position="128"/>
        <end position="141"/>
    </location>
</feature>
<dbReference type="SUPFAM" id="SSF110997">
    <property type="entry name" value="Sporulation related repeat"/>
    <property type="match status" value="1"/>
</dbReference>
<feature type="region of interest" description="Disordered" evidence="1">
    <location>
        <begin position="114"/>
        <end position="146"/>
    </location>
</feature>
<proteinExistence type="predicted"/>
<keyword evidence="4" id="KW-1185">Reference proteome</keyword>
<organism evidence="3 4">
    <name type="scientific">Alishewanella tabrizica</name>
    <dbReference type="NCBI Taxonomy" id="671278"/>
    <lineage>
        <taxon>Bacteria</taxon>
        <taxon>Pseudomonadati</taxon>
        <taxon>Pseudomonadota</taxon>
        <taxon>Gammaproteobacteria</taxon>
        <taxon>Alteromonadales</taxon>
        <taxon>Alteromonadaceae</taxon>
        <taxon>Alishewanella</taxon>
    </lineage>
</organism>
<reference evidence="4" key="1">
    <citation type="journal article" date="2019" name="Int. J. Syst. Evol. Microbiol.">
        <title>The Global Catalogue of Microorganisms (GCM) 10K type strain sequencing project: providing services to taxonomists for standard genome sequencing and annotation.</title>
        <authorList>
            <consortium name="The Broad Institute Genomics Platform"/>
            <consortium name="The Broad Institute Genome Sequencing Center for Infectious Disease"/>
            <person name="Wu L."/>
            <person name="Ma J."/>
        </authorList>
    </citation>
    <scope>NUCLEOTIDE SEQUENCE [LARGE SCALE GENOMIC DNA]</scope>
    <source>
        <strain evidence="4">KCTC 23723</strain>
    </source>
</reference>
<dbReference type="PANTHER" id="PTHR38687:SF1">
    <property type="entry name" value="CELL DIVISION PROTEIN DEDD"/>
    <property type="match status" value="1"/>
</dbReference>
<dbReference type="InterPro" id="IPR007730">
    <property type="entry name" value="SPOR-like_dom"/>
</dbReference>
<evidence type="ECO:0000313" key="3">
    <source>
        <dbReference type="EMBL" id="GGW50972.1"/>
    </source>
</evidence>
<dbReference type="Proteomes" id="UP000634667">
    <property type="component" value="Unassembled WGS sequence"/>
</dbReference>